<sequence>QDALVALHCCCLAVLVRSAPVPASTSAGMNQEFKQAVERSKTLVEKILRDIPTVHGATINTPGLTLDPSSQQANLQMMVKTLGIPAAPVLKQLSETFTLDLCVNRMSQGVNLHKDLLEAVSNKLTGLTDLTSDLRDLQTQIGKMQEQGHLSSAEQYQSPDLASHLNGDYEVQVADHLSLKQLLSFCHDLMRSLRQIATLQ</sequence>
<reference evidence="2" key="3">
    <citation type="submission" date="2025-09" db="UniProtKB">
        <authorList>
            <consortium name="Ensembl"/>
        </authorList>
    </citation>
    <scope>IDENTIFICATION</scope>
</reference>
<dbReference type="GeneTree" id="ENSGT00390000017328"/>
<dbReference type="PANTHER" id="PTHR10511">
    <property type="entry name" value="GRANULOCYTE COLONY-STIMULATING FACTOR"/>
    <property type="match status" value="1"/>
</dbReference>
<dbReference type="Gene3D" id="1.20.1250.10">
    <property type="match status" value="1"/>
</dbReference>
<reference evidence="2" key="1">
    <citation type="submission" date="2019-06" db="EMBL/GenBank/DDBJ databases">
        <authorList>
            <consortium name="Wellcome Sanger Institute Data Sharing"/>
        </authorList>
    </citation>
    <scope>NUCLEOTIDE SEQUENCE [LARGE SCALE GENOMIC DNA]</scope>
</reference>
<dbReference type="GO" id="GO:0045639">
    <property type="term" value="P:positive regulation of myeloid cell differentiation"/>
    <property type="evidence" value="ECO:0007669"/>
    <property type="project" value="InterPro"/>
</dbReference>
<proteinExistence type="predicted"/>
<dbReference type="Ensembl" id="ENSMMDT00005012305.1">
    <property type="protein sequence ID" value="ENSMMDP00005011949.1"/>
    <property type="gene ID" value="ENSMMDG00005006296.1"/>
</dbReference>
<dbReference type="InterPro" id="IPR009079">
    <property type="entry name" value="4_helix_cytokine-like_core"/>
</dbReference>
<dbReference type="InterPro" id="IPR040117">
    <property type="entry name" value="GCSF/MGF"/>
</dbReference>
<dbReference type="AlphaFoldDB" id="A0A667XHI9"/>
<dbReference type="GO" id="GO:0005125">
    <property type="term" value="F:cytokine activity"/>
    <property type="evidence" value="ECO:0007669"/>
    <property type="project" value="InterPro"/>
</dbReference>
<protein>
    <recommendedName>
        <fullName evidence="4">Colony stimulating factor 3 (granulocyte) a</fullName>
    </recommendedName>
</protein>
<evidence type="ECO:0000313" key="3">
    <source>
        <dbReference type="Proteomes" id="UP000472263"/>
    </source>
</evidence>
<dbReference type="Proteomes" id="UP000472263">
    <property type="component" value="Chromosome 8"/>
</dbReference>
<feature type="signal peptide" evidence="1">
    <location>
        <begin position="1"/>
        <end position="18"/>
    </location>
</feature>
<organism evidence="2 3">
    <name type="scientific">Myripristis murdjan</name>
    <name type="common">pinecone soldierfish</name>
    <dbReference type="NCBI Taxonomy" id="586833"/>
    <lineage>
        <taxon>Eukaryota</taxon>
        <taxon>Metazoa</taxon>
        <taxon>Chordata</taxon>
        <taxon>Craniata</taxon>
        <taxon>Vertebrata</taxon>
        <taxon>Euteleostomi</taxon>
        <taxon>Actinopterygii</taxon>
        <taxon>Neopterygii</taxon>
        <taxon>Teleostei</taxon>
        <taxon>Neoteleostei</taxon>
        <taxon>Acanthomorphata</taxon>
        <taxon>Holocentriformes</taxon>
        <taxon>Holocentridae</taxon>
        <taxon>Myripristis</taxon>
    </lineage>
</organism>
<dbReference type="PANTHER" id="PTHR10511:SF2">
    <property type="entry name" value="GRANULOCYTE COLONY-STIMULATING FACTOR"/>
    <property type="match status" value="1"/>
</dbReference>
<evidence type="ECO:0000313" key="2">
    <source>
        <dbReference type="Ensembl" id="ENSMMDP00005011949.1"/>
    </source>
</evidence>
<feature type="chain" id="PRO_5025593525" description="Colony stimulating factor 3 (granulocyte) a" evidence="1">
    <location>
        <begin position="19"/>
        <end position="200"/>
    </location>
</feature>
<evidence type="ECO:0000256" key="1">
    <source>
        <dbReference type="SAM" id="SignalP"/>
    </source>
</evidence>
<name>A0A667XHI9_9TELE</name>
<keyword evidence="3" id="KW-1185">Reference proteome</keyword>
<accession>A0A667XHI9</accession>
<keyword evidence="1" id="KW-0732">Signal</keyword>
<reference evidence="2" key="2">
    <citation type="submission" date="2025-08" db="UniProtKB">
        <authorList>
            <consortium name="Ensembl"/>
        </authorList>
    </citation>
    <scope>IDENTIFICATION</scope>
</reference>
<dbReference type="SUPFAM" id="SSF47266">
    <property type="entry name" value="4-helical cytokines"/>
    <property type="match status" value="1"/>
</dbReference>
<gene>
    <name evidence="2" type="primary">LOC115363680</name>
</gene>
<evidence type="ECO:0008006" key="4">
    <source>
        <dbReference type="Google" id="ProtNLM"/>
    </source>
</evidence>